<reference evidence="1" key="1">
    <citation type="submission" date="2015-07" db="EMBL/GenBank/DDBJ databases">
        <title>Draft Genome Sequences of Anaerolinea thermolimosa IMO-1, Bellilinea caldifistulae GOMI-1, Leptolinea tardivitalis YMTK-2, Levilinea saccharolytica KIBI-1,Longilinea arvoryzae KOME-1, Previously Described as Members of the Anaerolineaceae (Chloroflexi).</title>
        <authorList>
            <person name="Sekiguchi Y."/>
            <person name="Ohashi A."/>
            <person name="Matsuura N."/>
            <person name="Tourlousse M.D."/>
        </authorList>
    </citation>
    <scope>NUCLEOTIDE SEQUENCE [LARGE SCALE GENOMIC DNA]</scope>
    <source>
        <strain evidence="1">KOME-1</strain>
    </source>
</reference>
<keyword evidence="2" id="KW-1185">Reference proteome</keyword>
<dbReference type="RefSeq" id="WP_083522227.1">
    <property type="nucleotide sequence ID" value="NZ_DF967972.1"/>
</dbReference>
<dbReference type="STRING" id="360412.LARV_00171"/>
<dbReference type="Gene3D" id="3.40.470.10">
    <property type="entry name" value="Uracil-DNA glycosylase-like domain"/>
    <property type="match status" value="1"/>
</dbReference>
<accession>A0A0S7BCN5</accession>
<dbReference type="OrthoDB" id="1648625at2"/>
<dbReference type="EMBL" id="DF967972">
    <property type="protein sequence ID" value="GAP12436.1"/>
    <property type="molecule type" value="Genomic_DNA"/>
</dbReference>
<name>A0A0S7BCN5_9CHLR</name>
<sequence length="133" mass="14043">MRIDQNVFCTDSPCADVLPERSSVPAVELDPAAVRLVLISECASALPEDDYYASGNALFARTTLQAFEDAGLKASSIGDLLAHGIYCTPAVKCAKTGYAIQKATIAACSRLLEQELALFPNAAAYLLMGDVAI</sequence>
<dbReference type="Proteomes" id="UP000055060">
    <property type="component" value="Unassembled WGS sequence"/>
</dbReference>
<evidence type="ECO:0000313" key="2">
    <source>
        <dbReference type="Proteomes" id="UP000055060"/>
    </source>
</evidence>
<dbReference type="InterPro" id="IPR036895">
    <property type="entry name" value="Uracil-DNA_glycosylase-like_sf"/>
</dbReference>
<protein>
    <submittedName>
        <fullName evidence="1">Uracil DNA glycosylase superfamily</fullName>
    </submittedName>
</protein>
<organism evidence="1">
    <name type="scientific">Longilinea arvoryzae</name>
    <dbReference type="NCBI Taxonomy" id="360412"/>
    <lineage>
        <taxon>Bacteria</taxon>
        <taxon>Bacillati</taxon>
        <taxon>Chloroflexota</taxon>
        <taxon>Anaerolineae</taxon>
        <taxon>Anaerolineales</taxon>
        <taxon>Anaerolineaceae</taxon>
        <taxon>Longilinea</taxon>
    </lineage>
</organism>
<gene>
    <name evidence="1" type="ORF">LARV_00171</name>
</gene>
<dbReference type="AlphaFoldDB" id="A0A0S7BCN5"/>
<dbReference type="SUPFAM" id="SSF52141">
    <property type="entry name" value="Uracil-DNA glycosylase-like"/>
    <property type="match status" value="1"/>
</dbReference>
<evidence type="ECO:0000313" key="1">
    <source>
        <dbReference type="EMBL" id="GAP12436.1"/>
    </source>
</evidence>
<proteinExistence type="predicted"/>